<protein>
    <recommendedName>
        <fullName evidence="5">GerMN domain-containing protein</fullName>
    </recommendedName>
</protein>
<dbReference type="Proteomes" id="UP000050867">
    <property type="component" value="Unassembled WGS sequence"/>
</dbReference>
<sequence length="208" mass="21137">MSGRLTRAGVLASGLALLLCSCRIPATGVIEAGEPASGVKPRARVYFVRDGALAPAFRSAGLIGPFEPELALAVLLKGPVPAERAEGLDTALPLLPTLPELDRDDGTMWIEMPPGSPVLSELAVAQVGCTVLAAEDLTAPAGQRVDAVVVVDAEGQRAVKPKDCAAPTPGLPHPPEATAPDQRGVGSADHSGGQAGTLEEPLAATPRP</sequence>
<keyword evidence="2" id="KW-0732">Signal</keyword>
<feature type="chain" id="PRO_5038454564" description="GerMN domain-containing protein" evidence="2">
    <location>
        <begin position="27"/>
        <end position="208"/>
    </location>
</feature>
<evidence type="ECO:0000313" key="4">
    <source>
        <dbReference type="Proteomes" id="UP000050867"/>
    </source>
</evidence>
<evidence type="ECO:0000313" key="3">
    <source>
        <dbReference type="EMBL" id="KRV50634.1"/>
    </source>
</evidence>
<keyword evidence="4" id="KW-1185">Reference proteome</keyword>
<comment type="caution">
    <text evidence="3">The sequence shown here is derived from an EMBL/GenBank/DDBJ whole genome shotgun (WGS) entry which is preliminary data.</text>
</comment>
<gene>
    <name evidence="3" type="ORF">AQ490_16405</name>
</gene>
<dbReference type="AlphaFoldDB" id="A0A0T6LX38"/>
<organism evidence="3 4">
    <name type="scientific">Wenjunlia vitaminophila</name>
    <name type="common">Streptomyces vitaminophilus</name>
    <dbReference type="NCBI Taxonomy" id="76728"/>
    <lineage>
        <taxon>Bacteria</taxon>
        <taxon>Bacillati</taxon>
        <taxon>Actinomycetota</taxon>
        <taxon>Actinomycetes</taxon>
        <taxon>Kitasatosporales</taxon>
        <taxon>Streptomycetaceae</taxon>
        <taxon>Wenjunlia</taxon>
    </lineage>
</organism>
<proteinExistence type="predicted"/>
<evidence type="ECO:0000256" key="2">
    <source>
        <dbReference type="SAM" id="SignalP"/>
    </source>
</evidence>
<dbReference type="OrthoDB" id="3474228at2"/>
<reference evidence="3 4" key="1">
    <citation type="submission" date="2015-10" db="EMBL/GenBank/DDBJ databases">
        <title>Draft genome sequence of pyrrolomycin-producing Streptomyces vitaminophilus.</title>
        <authorList>
            <person name="Graham D.E."/>
            <person name="Mahan K.M."/>
            <person name="Klingeman D.M."/>
            <person name="Hettich R.L."/>
            <person name="Parry R.J."/>
        </authorList>
    </citation>
    <scope>NUCLEOTIDE SEQUENCE [LARGE SCALE GENOMIC DNA]</scope>
    <source>
        <strain evidence="3 4">ATCC 31673</strain>
    </source>
</reference>
<dbReference type="STRING" id="76728.AQ490_16405"/>
<dbReference type="PROSITE" id="PS51257">
    <property type="entry name" value="PROKAR_LIPOPROTEIN"/>
    <property type="match status" value="1"/>
</dbReference>
<dbReference type="EMBL" id="LLZU01000005">
    <property type="protein sequence ID" value="KRV50634.1"/>
    <property type="molecule type" value="Genomic_DNA"/>
</dbReference>
<dbReference type="RefSeq" id="WP_018386065.1">
    <property type="nucleotide sequence ID" value="NZ_LLZU01000005.1"/>
</dbReference>
<evidence type="ECO:0000256" key="1">
    <source>
        <dbReference type="SAM" id="MobiDB-lite"/>
    </source>
</evidence>
<name>A0A0T6LX38_WENVI</name>
<evidence type="ECO:0008006" key="5">
    <source>
        <dbReference type="Google" id="ProtNLM"/>
    </source>
</evidence>
<feature type="signal peptide" evidence="2">
    <location>
        <begin position="1"/>
        <end position="26"/>
    </location>
</feature>
<accession>A0A0T6LX38</accession>
<feature type="region of interest" description="Disordered" evidence="1">
    <location>
        <begin position="157"/>
        <end position="208"/>
    </location>
</feature>